<dbReference type="Gene3D" id="3.40.50.1010">
    <property type="entry name" value="5'-nuclease"/>
    <property type="match status" value="1"/>
</dbReference>
<sequence length="180" mass="20557">MERAVLDTSAILTLFTALKLKGSKLEELEIVVPSCVKGELENFTKHSDYLGKRASFALNKITVVDNPLSEDELKDERGRLGLKEERITDCDIQSLHLSFKLDLPFFTDDFSAHRHFTIHYPSKNLYYGIILALDVLGFNTSTEANDFIFNELLPKRFPQISDRTKSNIKTAIDEYLSPNR</sequence>
<protein>
    <recommendedName>
        <fullName evidence="1">PIN domain-containing protein</fullName>
    </recommendedName>
</protein>
<reference evidence="2 3" key="1">
    <citation type="journal article" date="2016" name="Sci. Rep.">
        <title>Metabolic traits of an uncultured archaeal lineage -MSBL1- from brine pools of the Red Sea.</title>
        <authorList>
            <person name="Mwirichia R."/>
            <person name="Alam I."/>
            <person name="Rashid M."/>
            <person name="Vinu M."/>
            <person name="Ba-Alawi W."/>
            <person name="Anthony Kamau A."/>
            <person name="Kamanda Ngugi D."/>
            <person name="Goker M."/>
            <person name="Klenk H.P."/>
            <person name="Bajic V."/>
            <person name="Stingl U."/>
        </authorList>
    </citation>
    <scope>NUCLEOTIDE SEQUENCE [LARGE SCALE GENOMIC DNA]</scope>
    <source>
        <strain evidence="2">SCGC-AAA261F17</strain>
    </source>
</reference>
<proteinExistence type="predicted"/>
<dbReference type="EMBL" id="LHXY01000002">
    <property type="protein sequence ID" value="KXB02485.1"/>
    <property type="molecule type" value="Genomic_DNA"/>
</dbReference>
<dbReference type="Pfam" id="PF13638">
    <property type="entry name" value="PIN_4"/>
    <property type="match status" value="1"/>
</dbReference>
<dbReference type="AlphaFoldDB" id="A0A133V7T0"/>
<keyword evidence="3" id="KW-1185">Reference proteome</keyword>
<organism evidence="2 3">
    <name type="scientific">candidate division MSBL1 archaeon SCGC-AAA261F17</name>
    <dbReference type="NCBI Taxonomy" id="1698274"/>
    <lineage>
        <taxon>Archaea</taxon>
        <taxon>Methanobacteriati</taxon>
        <taxon>Methanobacteriota</taxon>
        <taxon>candidate division MSBL1</taxon>
    </lineage>
</organism>
<gene>
    <name evidence="2" type="ORF">AKJ44_00435</name>
</gene>
<evidence type="ECO:0000313" key="2">
    <source>
        <dbReference type="EMBL" id="KXB02485.1"/>
    </source>
</evidence>
<dbReference type="InterPro" id="IPR029060">
    <property type="entry name" value="PIN-like_dom_sf"/>
</dbReference>
<dbReference type="InterPro" id="IPR002716">
    <property type="entry name" value="PIN_dom"/>
</dbReference>
<name>A0A133V7T0_9EURY</name>
<accession>A0A133V7T0</accession>
<dbReference type="SUPFAM" id="SSF88723">
    <property type="entry name" value="PIN domain-like"/>
    <property type="match status" value="1"/>
</dbReference>
<dbReference type="Proteomes" id="UP000070035">
    <property type="component" value="Unassembled WGS sequence"/>
</dbReference>
<feature type="domain" description="PIN" evidence="1">
    <location>
        <begin position="5"/>
        <end position="62"/>
    </location>
</feature>
<evidence type="ECO:0000313" key="3">
    <source>
        <dbReference type="Proteomes" id="UP000070035"/>
    </source>
</evidence>
<evidence type="ECO:0000259" key="1">
    <source>
        <dbReference type="Pfam" id="PF13638"/>
    </source>
</evidence>
<comment type="caution">
    <text evidence="2">The sequence shown here is derived from an EMBL/GenBank/DDBJ whole genome shotgun (WGS) entry which is preliminary data.</text>
</comment>